<evidence type="ECO:0000259" key="5">
    <source>
        <dbReference type="Pfam" id="PF14509"/>
    </source>
</evidence>
<dbReference type="InterPro" id="IPR014718">
    <property type="entry name" value="GH-type_carb-bd"/>
</dbReference>
<dbReference type="Proteomes" id="UP000266552">
    <property type="component" value="Chromosome"/>
</dbReference>
<dbReference type="Pfam" id="PF10566">
    <property type="entry name" value="Glyco_hydro_97"/>
    <property type="match status" value="1"/>
</dbReference>
<evidence type="ECO:0000313" key="6">
    <source>
        <dbReference type="EMBL" id="AYB46145.1"/>
    </source>
</evidence>
<dbReference type="PANTHER" id="PTHR35803">
    <property type="entry name" value="GLUCAN 1,4-ALPHA-GLUCOSIDASE SUSB-RELATED"/>
    <property type="match status" value="1"/>
</dbReference>
<feature type="domain" description="Glycosyl-hydrolase 97 catalytic" evidence="3">
    <location>
        <begin position="305"/>
        <end position="435"/>
    </location>
</feature>
<dbReference type="InterPro" id="IPR029486">
    <property type="entry name" value="GH97_N"/>
</dbReference>
<name>A0A385TY15_PAELA</name>
<dbReference type="KEGG" id="plw:D5F53_23880"/>
<dbReference type="GO" id="GO:0016798">
    <property type="term" value="F:hydrolase activity, acting on glycosyl bonds"/>
    <property type="evidence" value="ECO:0007669"/>
    <property type="project" value="UniProtKB-KW"/>
</dbReference>
<dbReference type="InterPro" id="IPR052720">
    <property type="entry name" value="Glycosyl_hydrolase_97"/>
</dbReference>
<dbReference type="SUPFAM" id="SSF51445">
    <property type="entry name" value="(Trans)glycosidases"/>
    <property type="match status" value="1"/>
</dbReference>
<dbReference type="Gene3D" id="2.60.40.1180">
    <property type="entry name" value="Golgi alpha-mannosidase II"/>
    <property type="match status" value="1"/>
</dbReference>
<dbReference type="Gene3D" id="2.70.98.10">
    <property type="match status" value="1"/>
</dbReference>
<keyword evidence="1 6" id="KW-0378">Hydrolase</keyword>
<evidence type="ECO:0000313" key="7">
    <source>
        <dbReference type="Proteomes" id="UP000266552"/>
    </source>
</evidence>
<dbReference type="GO" id="GO:0030246">
    <property type="term" value="F:carbohydrate binding"/>
    <property type="evidence" value="ECO:0007669"/>
    <property type="project" value="InterPro"/>
</dbReference>
<sequence length="624" mass="70311">MRLQWVRHFGSDKEGVSFMDHELSPSLSAPFHAQLFSPDGNLKITLEQAHNGPLLYTVMNKGFRVLERSPLGLITDRYDFQQNIRIQGVEHNTITERYELVTGKQKSQSYEASELVLLASVDHHQIRIRFRAFQDGAAYRYELQGEGDIRIENETSGFHLPEDRMLNVWAQPFMRCYERTYDHAMPDDLRGGHFGFPLLVQSTEEQWLLLTEAAVDGGYGASHLAADEQDGRKLRISYAPDQETPIDAQLPLSTPWRVMIIGSLGDLVTSSVTTHLCPPPVLKDTSWIAPGRAAWSWYAEGDSCGDMGVQRQHVDFAAGMGWEYSVVDGGWEGVLDAPQLVDYAKERGVGIWLWTHYQGLSTEELREEKLRLWASWGAVGIKVDFFDSDNQETLQVYDAIAESAARHRLMVNFHGSTKPSGEHRTWPHVMTREGVYGAEYYRAQSEGPNAVHLCTLPFTRNVIGSMDYTPVTFSRKTNTTQGLQLALSILFESGIQHYADAISVFADHPGKPLLAAVPAVWDETRLLEGYPGRYVTIARRSGTEWFVASICAAGGRDARIALDFLEDHTAYQAVIYQEQAEPDEYRYRSVLPPIEIRTETCCSTDTITKRLKIYGGLSIHLTPL</sequence>
<protein>
    <submittedName>
        <fullName evidence="6">Glycoside hydrolase family 97 protein</fullName>
    </submittedName>
</protein>
<dbReference type="InterPro" id="IPR019563">
    <property type="entry name" value="GH97_catalytic"/>
</dbReference>
<accession>A0A385TY15</accession>
<dbReference type="Pfam" id="PF14509">
    <property type="entry name" value="GH97_C"/>
    <property type="match status" value="1"/>
</dbReference>
<dbReference type="InterPro" id="IPR013785">
    <property type="entry name" value="Aldolase_TIM"/>
</dbReference>
<reference evidence="6 7" key="1">
    <citation type="submission" date="2018-09" db="EMBL/GenBank/DDBJ databases">
        <title>Genome Sequence of Paenibacillus lautus Strain E7593-69, Azo Dye-Degrading Bacteria, Isolated from Commercial Tattoo Inks.</title>
        <authorList>
            <person name="Nho S.W."/>
            <person name="Kim S.-J."/>
            <person name="Kweon O."/>
            <person name="Cerniglia C.E."/>
        </authorList>
    </citation>
    <scope>NUCLEOTIDE SEQUENCE [LARGE SCALE GENOMIC DNA]</scope>
    <source>
        <strain evidence="6 7">E7593-69</strain>
    </source>
</reference>
<dbReference type="InterPro" id="IPR029483">
    <property type="entry name" value="GH97_C"/>
</dbReference>
<dbReference type="InterPro" id="IPR013780">
    <property type="entry name" value="Glyco_hydro_b"/>
</dbReference>
<feature type="domain" description="Glycosyl-hydrolase 97 N-terminal" evidence="4">
    <location>
        <begin position="36"/>
        <end position="279"/>
    </location>
</feature>
<evidence type="ECO:0000256" key="1">
    <source>
        <dbReference type="ARBA" id="ARBA00022801"/>
    </source>
</evidence>
<dbReference type="EMBL" id="CP032412">
    <property type="protein sequence ID" value="AYB46145.1"/>
    <property type="molecule type" value="Genomic_DNA"/>
</dbReference>
<evidence type="ECO:0000259" key="3">
    <source>
        <dbReference type="Pfam" id="PF10566"/>
    </source>
</evidence>
<dbReference type="Pfam" id="PF14508">
    <property type="entry name" value="GH97_N"/>
    <property type="match status" value="1"/>
</dbReference>
<feature type="domain" description="Glycosyl-hydrolase 97 C-terminal oligomerisation" evidence="5">
    <location>
        <begin position="520"/>
        <end position="621"/>
    </location>
</feature>
<evidence type="ECO:0000259" key="4">
    <source>
        <dbReference type="Pfam" id="PF14508"/>
    </source>
</evidence>
<dbReference type="AlphaFoldDB" id="A0A385TY15"/>
<evidence type="ECO:0000256" key="2">
    <source>
        <dbReference type="ARBA" id="ARBA00023295"/>
    </source>
</evidence>
<dbReference type="Gene3D" id="3.20.20.70">
    <property type="entry name" value="Aldolase class I"/>
    <property type="match status" value="1"/>
</dbReference>
<dbReference type="PANTHER" id="PTHR35803:SF2">
    <property type="entry name" value="RETAINING ALPHA-GALACTOSIDASE"/>
    <property type="match status" value="1"/>
</dbReference>
<dbReference type="InterPro" id="IPR017853">
    <property type="entry name" value="GH"/>
</dbReference>
<keyword evidence="2" id="KW-0326">Glycosidase</keyword>
<keyword evidence="7" id="KW-1185">Reference proteome</keyword>
<gene>
    <name evidence="6" type="ORF">D5F53_23880</name>
</gene>
<proteinExistence type="predicted"/>
<organism evidence="6 7">
    <name type="scientific">Paenibacillus lautus</name>
    <name type="common">Bacillus lautus</name>
    <dbReference type="NCBI Taxonomy" id="1401"/>
    <lineage>
        <taxon>Bacteria</taxon>
        <taxon>Bacillati</taxon>
        <taxon>Bacillota</taxon>
        <taxon>Bacilli</taxon>
        <taxon>Bacillales</taxon>
        <taxon>Paenibacillaceae</taxon>
        <taxon>Paenibacillus</taxon>
    </lineage>
</organism>